<name>A0A5C6XDA1_9DELT</name>
<feature type="region of interest" description="Disordered" evidence="1">
    <location>
        <begin position="304"/>
        <end position="324"/>
    </location>
</feature>
<gene>
    <name evidence="4" type="ORF">FRC96_11830</name>
</gene>
<feature type="transmembrane region" description="Helical" evidence="2">
    <location>
        <begin position="20"/>
        <end position="39"/>
    </location>
</feature>
<dbReference type="Proteomes" id="UP000321046">
    <property type="component" value="Unassembled WGS sequence"/>
</dbReference>
<evidence type="ECO:0000256" key="1">
    <source>
        <dbReference type="SAM" id="MobiDB-lite"/>
    </source>
</evidence>
<organism evidence="4 5">
    <name type="scientific">Lujinxingia vulgaris</name>
    <dbReference type="NCBI Taxonomy" id="2600176"/>
    <lineage>
        <taxon>Bacteria</taxon>
        <taxon>Deltaproteobacteria</taxon>
        <taxon>Bradymonadales</taxon>
        <taxon>Lujinxingiaceae</taxon>
        <taxon>Lujinxingia</taxon>
    </lineage>
</organism>
<evidence type="ECO:0000259" key="3">
    <source>
        <dbReference type="Pfam" id="PF07811"/>
    </source>
</evidence>
<dbReference type="RefSeq" id="WP_146974705.1">
    <property type="nucleotide sequence ID" value="NZ_VOSL01000052.1"/>
</dbReference>
<dbReference type="EMBL" id="VOSL01000052">
    <property type="protein sequence ID" value="TXD35069.1"/>
    <property type="molecule type" value="Genomic_DNA"/>
</dbReference>
<keyword evidence="2" id="KW-0472">Membrane</keyword>
<evidence type="ECO:0000313" key="5">
    <source>
        <dbReference type="Proteomes" id="UP000321046"/>
    </source>
</evidence>
<dbReference type="AlphaFoldDB" id="A0A5C6XDA1"/>
<accession>A0A5C6XDA1</accession>
<protein>
    <submittedName>
        <fullName evidence="4">Pilus assembly protein</fullName>
    </submittedName>
</protein>
<dbReference type="OrthoDB" id="5496175at2"/>
<feature type="domain" description="TadE-like" evidence="3">
    <location>
        <begin position="18"/>
        <end position="51"/>
    </location>
</feature>
<comment type="caution">
    <text evidence="4">The sequence shown here is derived from an EMBL/GenBank/DDBJ whole genome shotgun (WGS) entry which is preliminary data.</text>
</comment>
<evidence type="ECO:0000313" key="4">
    <source>
        <dbReference type="EMBL" id="TXD35069.1"/>
    </source>
</evidence>
<sequence length="324" mass="35637">MNRRLLQRIKGLGRDEHGVAMTEFVMFLPVFVLIFIGIFELGRVYDGSLRARGMAFVHTVEKFRSVQDTSFKDAITSNGPARWAATPVGASIDSTSQLFRTPPNQRAGIREVVARREAQAFSQTEGLGQHGSLGEALGRVRLVQAAGVELLGVDHIINDDLTTFFGDSPLALELFDDRPQNAVSSSMETSGIMGQLGARANQMINSAGARSAIGANVRYGTLTGRFDSTVPINSLGDVEVSAWYSVLAPTYTHEDDRKNGQMSAIASRITFEGQNFKPYQAIMRYNTTPELPILPSEYEVPNPVEEEPDDFFSEPLNYGDDFYP</sequence>
<keyword evidence="2" id="KW-0812">Transmembrane</keyword>
<evidence type="ECO:0000256" key="2">
    <source>
        <dbReference type="SAM" id="Phobius"/>
    </source>
</evidence>
<reference evidence="4 5" key="1">
    <citation type="submission" date="2019-08" db="EMBL/GenBank/DDBJ databases">
        <title>Bradymonadales sp. TMQ2.</title>
        <authorList>
            <person name="Liang Q."/>
        </authorList>
    </citation>
    <scope>NUCLEOTIDE SEQUENCE [LARGE SCALE GENOMIC DNA]</scope>
    <source>
        <strain evidence="4 5">TMQ2</strain>
    </source>
</reference>
<dbReference type="Pfam" id="PF07811">
    <property type="entry name" value="TadE"/>
    <property type="match status" value="1"/>
</dbReference>
<dbReference type="InterPro" id="IPR012495">
    <property type="entry name" value="TadE-like_dom"/>
</dbReference>
<keyword evidence="2" id="KW-1133">Transmembrane helix</keyword>
<proteinExistence type="predicted"/>